<accession>A0A6A6X200</accession>
<evidence type="ECO:0008006" key="3">
    <source>
        <dbReference type="Google" id="ProtNLM"/>
    </source>
</evidence>
<evidence type="ECO:0000313" key="2">
    <source>
        <dbReference type="Proteomes" id="UP000799757"/>
    </source>
</evidence>
<organism evidence="1 2">
    <name type="scientific">Melanomma pulvis-pyrius CBS 109.77</name>
    <dbReference type="NCBI Taxonomy" id="1314802"/>
    <lineage>
        <taxon>Eukaryota</taxon>
        <taxon>Fungi</taxon>
        <taxon>Dikarya</taxon>
        <taxon>Ascomycota</taxon>
        <taxon>Pezizomycotina</taxon>
        <taxon>Dothideomycetes</taxon>
        <taxon>Pleosporomycetidae</taxon>
        <taxon>Pleosporales</taxon>
        <taxon>Melanommataceae</taxon>
        <taxon>Melanomma</taxon>
    </lineage>
</organism>
<gene>
    <name evidence="1" type="ORF">K505DRAFT_224427</name>
</gene>
<sequence length="56" mass="6914">WSRKSSISRDFMFCYNDLAQHNIFVKLETFKITAIMNWEFAGYFSKEFEYPVWRHP</sequence>
<keyword evidence="2" id="KW-1185">Reference proteome</keyword>
<dbReference type="OrthoDB" id="2906425at2759"/>
<feature type="non-terminal residue" evidence="1">
    <location>
        <position position="56"/>
    </location>
</feature>
<name>A0A6A6X200_9PLEO</name>
<dbReference type="AlphaFoldDB" id="A0A6A6X200"/>
<proteinExistence type="predicted"/>
<feature type="non-terminal residue" evidence="1">
    <location>
        <position position="1"/>
    </location>
</feature>
<evidence type="ECO:0000313" key="1">
    <source>
        <dbReference type="EMBL" id="KAF2790349.1"/>
    </source>
</evidence>
<dbReference type="Proteomes" id="UP000799757">
    <property type="component" value="Unassembled WGS sequence"/>
</dbReference>
<dbReference type="EMBL" id="MU002079">
    <property type="protein sequence ID" value="KAF2790349.1"/>
    <property type="molecule type" value="Genomic_DNA"/>
</dbReference>
<protein>
    <recommendedName>
        <fullName evidence="3">Aminoglycoside phosphotransferase domain-containing protein</fullName>
    </recommendedName>
</protein>
<reference evidence="1" key="1">
    <citation type="journal article" date="2020" name="Stud. Mycol.">
        <title>101 Dothideomycetes genomes: a test case for predicting lifestyles and emergence of pathogens.</title>
        <authorList>
            <person name="Haridas S."/>
            <person name="Albert R."/>
            <person name="Binder M."/>
            <person name="Bloem J."/>
            <person name="Labutti K."/>
            <person name="Salamov A."/>
            <person name="Andreopoulos B."/>
            <person name="Baker S."/>
            <person name="Barry K."/>
            <person name="Bills G."/>
            <person name="Bluhm B."/>
            <person name="Cannon C."/>
            <person name="Castanera R."/>
            <person name="Culley D."/>
            <person name="Daum C."/>
            <person name="Ezra D."/>
            <person name="Gonzalez J."/>
            <person name="Henrissat B."/>
            <person name="Kuo A."/>
            <person name="Liang C."/>
            <person name="Lipzen A."/>
            <person name="Lutzoni F."/>
            <person name="Magnuson J."/>
            <person name="Mondo S."/>
            <person name="Nolan M."/>
            <person name="Ohm R."/>
            <person name="Pangilinan J."/>
            <person name="Park H.-J."/>
            <person name="Ramirez L."/>
            <person name="Alfaro M."/>
            <person name="Sun H."/>
            <person name="Tritt A."/>
            <person name="Yoshinaga Y."/>
            <person name="Zwiers L.-H."/>
            <person name="Turgeon B."/>
            <person name="Goodwin S."/>
            <person name="Spatafora J."/>
            <person name="Crous P."/>
            <person name="Grigoriev I."/>
        </authorList>
    </citation>
    <scope>NUCLEOTIDE SEQUENCE</scope>
    <source>
        <strain evidence="1">CBS 109.77</strain>
    </source>
</reference>